<feature type="domain" description="Tetrapyrrole methylase" evidence="11">
    <location>
        <begin position="297"/>
        <end position="507"/>
    </location>
</feature>
<dbReference type="GO" id="GO:0004851">
    <property type="term" value="F:uroporphyrin-III C-methyltransferase activity"/>
    <property type="evidence" value="ECO:0007669"/>
    <property type="project" value="UniProtKB-ARBA"/>
</dbReference>
<dbReference type="Gene3D" id="3.40.1010.10">
    <property type="entry name" value="Cobalt-precorrin-4 Transmethylase, Domain 1"/>
    <property type="match status" value="1"/>
</dbReference>
<dbReference type="Proteomes" id="UP001154420">
    <property type="component" value="Unassembled WGS sequence"/>
</dbReference>
<keyword evidence="4" id="KW-0489">Methyltransferase</keyword>
<dbReference type="GO" id="GO:0004852">
    <property type="term" value="F:uroporphyrinogen-III synthase activity"/>
    <property type="evidence" value="ECO:0007669"/>
    <property type="project" value="InterPro"/>
</dbReference>
<evidence type="ECO:0000256" key="6">
    <source>
        <dbReference type="ARBA" id="ARBA00022691"/>
    </source>
</evidence>
<dbReference type="NCBIfam" id="TIGR00212">
    <property type="entry name" value="hemC"/>
    <property type="match status" value="1"/>
</dbReference>
<dbReference type="GO" id="GO:0004418">
    <property type="term" value="F:hydroxymethylbilane synthase activity"/>
    <property type="evidence" value="ECO:0007669"/>
    <property type="project" value="UniProtKB-UniRule"/>
</dbReference>
<dbReference type="PANTHER" id="PTHR45790">
    <property type="entry name" value="SIROHEME SYNTHASE-RELATED"/>
    <property type="match status" value="1"/>
</dbReference>
<comment type="caution">
    <text evidence="15">The sequence shown here is derived from an EMBL/GenBank/DDBJ whole genome shotgun (WGS) entry which is preliminary data.</text>
</comment>
<protein>
    <recommendedName>
        <fullName evidence="9">Porphobilinogen deaminase</fullName>
        <shortName evidence="9">PBG</shortName>
        <ecNumber evidence="9">2.5.1.61</ecNumber>
    </recommendedName>
    <alternativeName>
        <fullName evidence="9">Hydroxymethylbilane synthase</fullName>
        <shortName evidence="9">HMBS</shortName>
    </alternativeName>
    <alternativeName>
        <fullName evidence="9">Pre-uroporphyrinogen synthase</fullName>
    </alternativeName>
</protein>
<feature type="modified residue" description="S-(dipyrrolylmethanemethyl)cysteine" evidence="9">
    <location>
        <position position="239"/>
    </location>
</feature>
<dbReference type="HAMAP" id="MF_00260">
    <property type="entry name" value="Porphobil_deam"/>
    <property type="match status" value="1"/>
</dbReference>
<dbReference type="InterPro" id="IPR022418">
    <property type="entry name" value="Porphobilinogen_deaminase_C"/>
</dbReference>
<evidence type="ECO:0000313" key="15">
    <source>
        <dbReference type="EMBL" id="NBJ91984.1"/>
    </source>
</evidence>
<comment type="miscellaneous">
    <text evidence="9">The porphobilinogen subunits are added to the dipyrromethane group.</text>
</comment>
<feature type="domain" description="Porphobilinogen deaminase N-terminal" evidence="12">
    <location>
        <begin position="4"/>
        <end position="207"/>
    </location>
</feature>
<dbReference type="InterPro" id="IPR003754">
    <property type="entry name" value="4pyrrol_synth_uPrphyn_synth"/>
</dbReference>
<evidence type="ECO:0000256" key="3">
    <source>
        <dbReference type="ARBA" id="ARBA00011245"/>
    </source>
</evidence>
<comment type="cofactor">
    <cofactor evidence="9">
        <name>dipyrromethane</name>
        <dbReference type="ChEBI" id="CHEBI:60342"/>
    </cofactor>
    <text evidence="9">Binds 1 dipyrromethane group covalently.</text>
</comment>
<keyword evidence="7 9" id="KW-0627">Porphyrin biosynthesis</keyword>
<proteinExistence type="inferred from homology"/>
<dbReference type="FunFam" id="3.40.1010.10:FF:000001">
    <property type="entry name" value="Siroheme synthase"/>
    <property type="match status" value="1"/>
</dbReference>
<evidence type="ECO:0000256" key="4">
    <source>
        <dbReference type="ARBA" id="ARBA00022603"/>
    </source>
</evidence>
<dbReference type="SUPFAM" id="SSF53850">
    <property type="entry name" value="Periplasmic binding protein-like II"/>
    <property type="match status" value="1"/>
</dbReference>
<evidence type="ECO:0000256" key="5">
    <source>
        <dbReference type="ARBA" id="ARBA00022679"/>
    </source>
</evidence>
<dbReference type="Gene3D" id="3.40.190.10">
    <property type="entry name" value="Periplasmic binding protein-like II"/>
    <property type="match status" value="2"/>
</dbReference>
<evidence type="ECO:0000259" key="14">
    <source>
        <dbReference type="Pfam" id="PF03900"/>
    </source>
</evidence>
<dbReference type="InterPro" id="IPR035996">
    <property type="entry name" value="4pyrrol_Methylase_sf"/>
</dbReference>
<feature type="domain" description="Porphobilinogen deaminase C-terminal" evidence="14">
    <location>
        <begin position="224"/>
        <end position="287"/>
    </location>
</feature>
<dbReference type="GO" id="GO:0005737">
    <property type="term" value="C:cytoplasm"/>
    <property type="evidence" value="ECO:0007669"/>
    <property type="project" value="UniProtKB-UniRule"/>
</dbReference>
<reference evidence="15" key="1">
    <citation type="submission" date="2018-09" db="EMBL/GenBank/DDBJ databases">
        <title>Murine metabolic-syndrome-specific gut microbial biobank.</title>
        <authorList>
            <person name="Liu C."/>
        </authorList>
    </citation>
    <scope>NUCLEOTIDE SEQUENCE</scope>
    <source>
        <strain evidence="15">D42-62</strain>
    </source>
</reference>
<evidence type="ECO:0000256" key="9">
    <source>
        <dbReference type="HAMAP-Rule" id="MF_00260"/>
    </source>
</evidence>
<keyword evidence="6" id="KW-0949">S-adenosyl-L-methionine</keyword>
<organism evidence="15 16">
    <name type="scientific">Parablautia muri</name>
    <dbReference type="NCBI Taxonomy" id="2320879"/>
    <lineage>
        <taxon>Bacteria</taxon>
        <taxon>Bacillati</taxon>
        <taxon>Bacillota</taxon>
        <taxon>Clostridia</taxon>
        <taxon>Lachnospirales</taxon>
        <taxon>Lachnospiraceae</taxon>
        <taxon>Parablautia</taxon>
    </lineage>
</organism>
<dbReference type="CDD" id="cd06578">
    <property type="entry name" value="HemD"/>
    <property type="match status" value="1"/>
</dbReference>
<dbReference type="SUPFAM" id="SSF54782">
    <property type="entry name" value="Porphobilinogen deaminase (hydroxymethylbilane synthase), C-terminal domain"/>
    <property type="match status" value="1"/>
</dbReference>
<dbReference type="PROSITE" id="PS00839">
    <property type="entry name" value="SUMT_1"/>
    <property type="match status" value="1"/>
</dbReference>
<dbReference type="NCBIfam" id="TIGR01469">
    <property type="entry name" value="cobA_cysG_Cterm"/>
    <property type="match status" value="1"/>
</dbReference>
<dbReference type="CDD" id="cd11642">
    <property type="entry name" value="SUMT"/>
    <property type="match status" value="1"/>
</dbReference>
<evidence type="ECO:0000259" key="11">
    <source>
        <dbReference type="Pfam" id="PF00590"/>
    </source>
</evidence>
<dbReference type="InterPro" id="IPR036108">
    <property type="entry name" value="4pyrrol_syn_uPrphyn_synt_sf"/>
</dbReference>
<evidence type="ECO:0000259" key="12">
    <source>
        <dbReference type="Pfam" id="PF01379"/>
    </source>
</evidence>
<dbReference type="Gene3D" id="3.30.950.10">
    <property type="entry name" value="Methyltransferase, Cobalt-precorrin-4 Transmethylase, Domain 2"/>
    <property type="match status" value="1"/>
</dbReference>
<dbReference type="GO" id="GO:0006782">
    <property type="term" value="P:protoporphyrinogen IX biosynthetic process"/>
    <property type="evidence" value="ECO:0007669"/>
    <property type="project" value="UniProtKB-UniRule"/>
</dbReference>
<dbReference type="RefSeq" id="WP_160559061.1">
    <property type="nucleotide sequence ID" value="NZ_QZDT01000005.1"/>
</dbReference>
<evidence type="ECO:0000256" key="7">
    <source>
        <dbReference type="ARBA" id="ARBA00023244"/>
    </source>
</evidence>
<evidence type="ECO:0000259" key="13">
    <source>
        <dbReference type="Pfam" id="PF02602"/>
    </source>
</evidence>
<feature type="region of interest" description="Disordered" evidence="10">
    <location>
        <begin position="739"/>
        <end position="762"/>
    </location>
</feature>
<dbReference type="PRINTS" id="PR00151">
    <property type="entry name" value="PORPHBDMNASE"/>
</dbReference>
<comment type="subunit">
    <text evidence="3 9">Monomer.</text>
</comment>
<dbReference type="Pfam" id="PF00590">
    <property type="entry name" value="TP_methylase"/>
    <property type="match status" value="1"/>
</dbReference>
<dbReference type="FunFam" id="3.30.950.10:FF:000001">
    <property type="entry name" value="Siroheme synthase"/>
    <property type="match status" value="1"/>
</dbReference>
<dbReference type="FunFam" id="3.40.190.10:FF:000005">
    <property type="entry name" value="Porphobilinogen deaminase"/>
    <property type="match status" value="1"/>
</dbReference>
<dbReference type="Gene3D" id="3.30.160.40">
    <property type="entry name" value="Porphobilinogen deaminase, C-terminal domain"/>
    <property type="match status" value="1"/>
</dbReference>
<dbReference type="GO" id="GO:0019354">
    <property type="term" value="P:siroheme biosynthetic process"/>
    <property type="evidence" value="ECO:0007669"/>
    <property type="project" value="InterPro"/>
</dbReference>
<dbReference type="EC" id="2.5.1.61" evidence="9"/>
<gene>
    <name evidence="9" type="primary">hemC</name>
    <name evidence="15" type="ORF">D5281_05125</name>
</gene>
<dbReference type="AlphaFoldDB" id="A0A9X5BDF6"/>
<dbReference type="InterPro" id="IPR000860">
    <property type="entry name" value="HemC"/>
</dbReference>
<dbReference type="InterPro" id="IPR006366">
    <property type="entry name" value="CobA/CysG_C"/>
</dbReference>
<comment type="function">
    <text evidence="1 9">Tetrapolymerization of the monopyrrole PBG into the hydroxymethylbilane pre-uroporphyrinogen in several discrete steps.</text>
</comment>
<dbReference type="SUPFAM" id="SSF69618">
    <property type="entry name" value="HemD-like"/>
    <property type="match status" value="1"/>
</dbReference>
<dbReference type="InterPro" id="IPR014777">
    <property type="entry name" value="4pyrrole_Mease_sub1"/>
</dbReference>
<dbReference type="InterPro" id="IPR000878">
    <property type="entry name" value="4pyrrol_Mease"/>
</dbReference>
<evidence type="ECO:0000256" key="1">
    <source>
        <dbReference type="ARBA" id="ARBA00002869"/>
    </source>
</evidence>
<dbReference type="Pfam" id="PF01379">
    <property type="entry name" value="Porphobil_deam"/>
    <property type="match status" value="1"/>
</dbReference>
<evidence type="ECO:0000313" key="16">
    <source>
        <dbReference type="Proteomes" id="UP001154420"/>
    </source>
</evidence>
<dbReference type="OrthoDB" id="9815856at2"/>
<dbReference type="InterPro" id="IPR003043">
    <property type="entry name" value="Uropor_MeTrfase_CS"/>
</dbReference>
<dbReference type="GO" id="GO:0032259">
    <property type="term" value="P:methylation"/>
    <property type="evidence" value="ECO:0007669"/>
    <property type="project" value="UniProtKB-KW"/>
</dbReference>
<name>A0A9X5BDF6_9FIRM</name>
<dbReference type="Pfam" id="PF03900">
    <property type="entry name" value="Porphobil_deamC"/>
    <property type="match status" value="1"/>
</dbReference>
<dbReference type="SUPFAM" id="SSF53790">
    <property type="entry name" value="Tetrapyrrole methylase"/>
    <property type="match status" value="1"/>
</dbReference>
<comment type="catalytic activity">
    <reaction evidence="8 9">
        <text>4 porphobilinogen + H2O = hydroxymethylbilane + 4 NH4(+)</text>
        <dbReference type="Rhea" id="RHEA:13185"/>
        <dbReference type="ChEBI" id="CHEBI:15377"/>
        <dbReference type="ChEBI" id="CHEBI:28938"/>
        <dbReference type="ChEBI" id="CHEBI:57845"/>
        <dbReference type="ChEBI" id="CHEBI:58126"/>
        <dbReference type="EC" id="2.5.1.61"/>
    </reaction>
</comment>
<dbReference type="InterPro" id="IPR014776">
    <property type="entry name" value="4pyrrole_Mease_sub2"/>
</dbReference>
<dbReference type="InterPro" id="IPR036803">
    <property type="entry name" value="Porphobilinogen_deaminase_C_sf"/>
</dbReference>
<evidence type="ECO:0000256" key="2">
    <source>
        <dbReference type="ARBA" id="ARBA00005638"/>
    </source>
</evidence>
<comment type="similarity">
    <text evidence="2 9">Belongs to the HMBS family.</text>
</comment>
<sequence>MEYRIGTRGSRLALSQAEYVRERLQGAYPEDAFTVQVIKTRGDMILDKPLHQIGDKGVFVKEIEEKLLLGEIHIGVHSMKDMPSAAAEGLTFARAWKREDYRDVLILREGASLEDLPKGAVIGTGSRRREFQLKRLRPDIKVVGIRGNVDTRLKKMEEEKLDGLVLAAAGLKRLGMEDRITRYLEVEEMIPAPAQGILGLEILESNTGLLEMLNRLSDKETVEAVKAERGFLQEMGGSCHIPAGAVCRNMNNHGLCLDVMYGNETGSRQAYAKVWGDEPDMLSKKAAVSIRRQIAGKVYLVGAGPGDAGLITVKGLKAIREAACIIYDRLAAPELLKEAKADCEIIYAGKARDAHTMKQEEINRLLVKKSMEYERIVRLKGGDAYVFGRGGEEGIYLQEAGVPFEVIPGISSAIAGPEYAGIPVTHRGIVQGFHVVTAHNSKDTLSEIDFEALAKEKETCVFLMGLSKVDEIARRLIEAGKPSSAMAAVISKATTPKQRTCVSDLSHIGGKVKEAGLTSPAVIVVGDVVCLRDKLDYFEKKPLFGKKYLIPKIGAKTTGLKELLQEKGADVTEIQVGEIVKKKKIFSAEQLKSVDWLLFTSKNGVEAAFLNFVESGLDLRSLGGCRIGVIGAKSAEALQAYGIYADLLPADFNSDGLVEALKPYLTGKEKVWYFKAENADGHLKEALEAFCRFEEIVVYENCGVEVDLGDLEPLAEYNGILFTCASSVKRLMEALHTRRNALPEHGNEKTEKSEKSEKEEKTGENKRGCNIYSIGPKTTACLKSCGRELEGIENIWEARQASYEGLAELCVATSASQREPIYSPLSPQQS</sequence>
<evidence type="ECO:0000256" key="10">
    <source>
        <dbReference type="SAM" id="MobiDB-lite"/>
    </source>
</evidence>
<keyword evidence="16" id="KW-1185">Reference proteome</keyword>
<dbReference type="InterPro" id="IPR050161">
    <property type="entry name" value="Siro_Cobalamin_biosynth"/>
</dbReference>
<dbReference type="Pfam" id="PF02602">
    <property type="entry name" value="HEM4"/>
    <property type="match status" value="1"/>
</dbReference>
<dbReference type="EMBL" id="QZDT01000005">
    <property type="protein sequence ID" value="NBJ91984.1"/>
    <property type="molecule type" value="Genomic_DNA"/>
</dbReference>
<dbReference type="Gene3D" id="3.40.50.10090">
    <property type="match status" value="2"/>
</dbReference>
<feature type="domain" description="Tetrapyrrole biosynthesis uroporphyrinogen III synthase" evidence="13">
    <location>
        <begin position="560"/>
        <end position="806"/>
    </location>
</feature>
<dbReference type="PANTHER" id="PTHR45790:SF3">
    <property type="entry name" value="S-ADENOSYL-L-METHIONINE-DEPENDENT UROPORPHYRINOGEN III METHYLTRANSFERASE, CHLOROPLASTIC"/>
    <property type="match status" value="1"/>
</dbReference>
<evidence type="ECO:0000256" key="8">
    <source>
        <dbReference type="ARBA" id="ARBA00048169"/>
    </source>
</evidence>
<accession>A0A9X5BDF6</accession>
<keyword evidence="5 9" id="KW-0808">Transferase</keyword>
<dbReference type="NCBIfam" id="NF004790">
    <property type="entry name" value="PRK06136.1"/>
    <property type="match status" value="1"/>
</dbReference>
<dbReference type="InterPro" id="IPR022417">
    <property type="entry name" value="Porphobilin_deaminase_N"/>
</dbReference>